<dbReference type="Proteomes" id="UP000181969">
    <property type="component" value="Unassembled WGS sequence"/>
</dbReference>
<dbReference type="InterPro" id="IPR038690">
    <property type="entry name" value="NusG_2_sf"/>
</dbReference>
<dbReference type="EMBL" id="FOTJ01000007">
    <property type="protein sequence ID" value="SFL37567.1"/>
    <property type="molecule type" value="Genomic_DNA"/>
</dbReference>
<dbReference type="AlphaFoldDB" id="A0A1I4H7G3"/>
<gene>
    <name evidence="2" type="ORF">SAMN05216438_10743</name>
</gene>
<protein>
    <submittedName>
        <fullName evidence="2">Uncharacterized protein</fullName>
    </submittedName>
</protein>
<organism evidence="2 3">
    <name type="scientific">Lactococcus garvieae</name>
    <dbReference type="NCBI Taxonomy" id="1363"/>
    <lineage>
        <taxon>Bacteria</taxon>
        <taxon>Bacillati</taxon>
        <taxon>Bacillota</taxon>
        <taxon>Bacilli</taxon>
        <taxon>Lactobacillales</taxon>
        <taxon>Streptococcaceae</taxon>
        <taxon>Lactococcus</taxon>
    </lineage>
</organism>
<keyword evidence="1" id="KW-0472">Membrane</keyword>
<name>A0A1I4H7G3_9LACT</name>
<dbReference type="CDD" id="cd09911">
    <property type="entry name" value="Lin0431_like"/>
    <property type="match status" value="1"/>
</dbReference>
<keyword evidence="1" id="KW-1133">Transmembrane helix</keyword>
<accession>A0A1I4H7G3</accession>
<dbReference type="OrthoDB" id="47603at2"/>
<evidence type="ECO:0000313" key="3">
    <source>
        <dbReference type="Proteomes" id="UP000181969"/>
    </source>
</evidence>
<dbReference type="Pfam" id="PF07009">
    <property type="entry name" value="NusG_II"/>
    <property type="match status" value="1"/>
</dbReference>
<proteinExistence type="predicted"/>
<keyword evidence="1" id="KW-0812">Transmembrane</keyword>
<feature type="transmembrane region" description="Helical" evidence="1">
    <location>
        <begin position="12"/>
        <end position="34"/>
    </location>
</feature>
<dbReference type="Gene3D" id="2.60.320.10">
    <property type="entry name" value="N-utilization substance G protein NusG, insert domain"/>
    <property type="match status" value="1"/>
</dbReference>
<evidence type="ECO:0000313" key="2">
    <source>
        <dbReference type="EMBL" id="SFL37567.1"/>
    </source>
</evidence>
<evidence type="ECO:0000256" key="1">
    <source>
        <dbReference type="SAM" id="Phobius"/>
    </source>
</evidence>
<sequence length="131" mass="14632">MEGMKFFKEIKIKALDIIIILALFCASFSVFFLLPHNSSGTKAQLRVHGKVIKTFDLSKNQCWTYRSEDGDYNEIEVKDGAIAVVKASCRDQIDVQRGFISKVNDTIVCLPHDLVIQIIGDQSESGVDYSG</sequence>
<reference evidence="2 3" key="1">
    <citation type="submission" date="2016-10" db="EMBL/GenBank/DDBJ databases">
        <authorList>
            <person name="de Groot N.N."/>
        </authorList>
    </citation>
    <scope>NUCLEOTIDE SEQUENCE [LARGE SCALE GENOMIC DNA]</scope>
    <source>
        <strain evidence="2 3">M79</strain>
    </source>
</reference>
<dbReference type="RefSeq" id="WP_074751207.1">
    <property type="nucleotide sequence ID" value="NZ_FOTJ01000007.1"/>
</dbReference>